<evidence type="ECO:0000313" key="2">
    <source>
        <dbReference type="Proteomes" id="UP000827976"/>
    </source>
</evidence>
<comment type="caution">
    <text evidence="1">The sequence shown here is derived from an EMBL/GenBank/DDBJ whole genome shotgun (WGS) entry which is preliminary data.</text>
</comment>
<accession>A0ACB7VR65</accession>
<proteinExistence type="predicted"/>
<protein>
    <submittedName>
        <fullName evidence="1">SRF-like protein</fullName>
    </submittedName>
</protein>
<keyword evidence="2" id="KW-1185">Reference proteome</keyword>
<dbReference type="Proteomes" id="UP000827976">
    <property type="component" value="Chromosome 7"/>
</dbReference>
<reference evidence="2" key="1">
    <citation type="journal article" date="2022" name="Nat. Commun.">
        <title>Chromosome evolution and the genetic basis of agronomically important traits in greater yam.</title>
        <authorList>
            <person name="Bredeson J.V."/>
            <person name="Lyons J.B."/>
            <person name="Oniyinde I.O."/>
            <person name="Okereke N.R."/>
            <person name="Kolade O."/>
            <person name="Nnabue I."/>
            <person name="Nwadili C.O."/>
            <person name="Hribova E."/>
            <person name="Parker M."/>
            <person name="Nwogha J."/>
            <person name="Shu S."/>
            <person name="Carlson J."/>
            <person name="Kariba R."/>
            <person name="Muthemba S."/>
            <person name="Knop K."/>
            <person name="Barton G.J."/>
            <person name="Sherwood A.V."/>
            <person name="Lopez-Montes A."/>
            <person name="Asiedu R."/>
            <person name="Jamnadass R."/>
            <person name="Muchugi A."/>
            <person name="Goodstein D."/>
            <person name="Egesi C.N."/>
            <person name="Featherston J."/>
            <person name="Asfaw A."/>
            <person name="Simpson G.G."/>
            <person name="Dolezel J."/>
            <person name="Hendre P.S."/>
            <person name="Van Deynze A."/>
            <person name="Kumar P.L."/>
            <person name="Obidiegwu J.E."/>
            <person name="Bhattacharjee R."/>
            <person name="Rokhsar D.S."/>
        </authorList>
    </citation>
    <scope>NUCLEOTIDE SEQUENCE [LARGE SCALE GENOMIC DNA]</scope>
    <source>
        <strain evidence="2">cv. TDa95/00328</strain>
    </source>
</reference>
<evidence type="ECO:0000313" key="1">
    <source>
        <dbReference type="EMBL" id="KAH7677025.1"/>
    </source>
</evidence>
<name>A0ACB7VR65_DIOAL</name>
<dbReference type="EMBL" id="CM037017">
    <property type="protein sequence ID" value="KAH7677025.1"/>
    <property type="molecule type" value="Genomic_DNA"/>
</dbReference>
<sequence length="51" mass="5820">MIGRRKLPMELIMNKKARSRTLTKRIKGLKNKTYELSKLHGINTLLIVAAA</sequence>
<gene>
    <name evidence="1" type="ORF">IHE45_07G055100</name>
</gene>
<organism evidence="1 2">
    <name type="scientific">Dioscorea alata</name>
    <name type="common">Purple yam</name>
    <dbReference type="NCBI Taxonomy" id="55571"/>
    <lineage>
        <taxon>Eukaryota</taxon>
        <taxon>Viridiplantae</taxon>
        <taxon>Streptophyta</taxon>
        <taxon>Embryophyta</taxon>
        <taxon>Tracheophyta</taxon>
        <taxon>Spermatophyta</taxon>
        <taxon>Magnoliopsida</taxon>
        <taxon>Liliopsida</taxon>
        <taxon>Dioscoreales</taxon>
        <taxon>Dioscoreaceae</taxon>
        <taxon>Dioscorea</taxon>
    </lineage>
</organism>